<keyword evidence="2" id="KW-1185">Reference proteome</keyword>
<name>A0A8J6LJC6_TENMO</name>
<dbReference type="EMBL" id="JABDTM020022406">
    <property type="protein sequence ID" value="KAH0815916.1"/>
    <property type="molecule type" value="Genomic_DNA"/>
</dbReference>
<sequence>MQTDPRLRGHQYKLKKEKFRTSSRQYFLTNRAFETWNKLDSTVVNSANATTWTTKCCKHRLPLNVQLLVSASDGVPLKKMANIAGKLVEIVSKRGSSSIAAVTKQPATPPQITVAESLRSPQEQVATLSIAVKQLTNTDRGRTQKNAHIKMASVFTTKRTPLVHDDAHQKRLFVSDQKSGIR</sequence>
<evidence type="ECO:0000313" key="1">
    <source>
        <dbReference type="EMBL" id="KAH0815916.1"/>
    </source>
</evidence>
<organism evidence="1 2">
    <name type="scientific">Tenebrio molitor</name>
    <name type="common">Yellow mealworm beetle</name>
    <dbReference type="NCBI Taxonomy" id="7067"/>
    <lineage>
        <taxon>Eukaryota</taxon>
        <taxon>Metazoa</taxon>
        <taxon>Ecdysozoa</taxon>
        <taxon>Arthropoda</taxon>
        <taxon>Hexapoda</taxon>
        <taxon>Insecta</taxon>
        <taxon>Pterygota</taxon>
        <taxon>Neoptera</taxon>
        <taxon>Endopterygota</taxon>
        <taxon>Coleoptera</taxon>
        <taxon>Polyphaga</taxon>
        <taxon>Cucujiformia</taxon>
        <taxon>Tenebrionidae</taxon>
        <taxon>Tenebrio</taxon>
    </lineage>
</organism>
<dbReference type="Proteomes" id="UP000719412">
    <property type="component" value="Unassembled WGS sequence"/>
</dbReference>
<comment type="caution">
    <text evidence="1">The sequence shown here is derived from an EMBL/GenBank/DDBJ whole genome shotgun (WGS) entry which is preliminary data.</text>
</comment>
<protein>
    <submittedName>
        <fullName evidence="1">Uncharacterized protein</fullName>
    </submittedName>
</protein>
<reference evidence="1" key="2">
    <citation type="submission" date="2021-08" db="EMBL/GenBank/DDBJ databases">
        <authorList>
            <person name="Eriksson T."/>
        </authorList>
    </citation>
    <scope>NUCLEOTIDE SEQUENCE</scope>
    <source>
        <strain evidence="1">Stoneville</strain>
        <tissue evidence="1">Whole head</tissue>
    </source>
</reference>
<proteinExistence type="predicted"/>
<dbReference type="AlphaFoldDB" id="A0A8J6LJC6"/>
<reference evidence="1" key="1">
    <citation type="journal article" date="2020" name="J Insects Food Feed">
        <title>The yellow mealworm (Tenebrio molitor) genome: a resource for the emerging insects as food and feed industry.</title>
        <authorList>
            <person name="Eriksson T."/>
            <person name="Andere A."/>
            <person name="Kelstrup H."/>
            <person name="Emery V."/>
            <person name="Picard C."/>
        </authorList>
    </citation>
    <scope>NUCLEOTIDE SEQUENCE</scope>
    <source>
        <strain evidence="1">Stoneville</strain>
        <tissue evidence="1">Whole head</tissue>
    </source>
</reference>
<gene>
    <name evidence="1" type="ORF">GEV33_006877</name>
</gene>
<evidence type="ECO:0000313" key="2">
    <source>
        <dbReference type="Proteomes" id="UP000719412"/>
    </source>
</evidence>
<accession>A0A8J6LJC6</accession>